<evidence type="ECO:0000256" key="1">
    <source>
        <dbReference type="SAM" id="Phobius"/>
    </source>
</evidence>
<comment type="caution">
    <text evidence="2">The sequence shown here is derived from an EMBL/GenBank/DDBJ whole genome shotgun (WGS) entry which is preliminary data.</text>
</comment>
<keyword evidence="1" id="KW-1133">Transmembrane helix</keyword>
<accession>A0A835RDB3</accession>
<organism evidence="2 3">
    <name type="scientific">Vanilla planifolia</name>
    <name type="common">Vanilla</name>
    <dbReference type="NCBI Taxonomy" id="51239"/>
    <lineage>
        <taxon>Eukaryota</taxon>
        <taxon>Viridiplantae</taxon>
        <taxon>Streptophyta</taxon>
        <taxon>Embryophyta</taxon>
        <taxon>Tracheophyta</taxon>
        <taxon>Spermatophyta</taxon>
        <taxon>Magnoliopsida</taxon>
        <taxon>Liliopsida</taxon>
        <taxon>Asparagales</taxon>
        <taxon>Orchidaceae</taxon>
        <taxon>Vanilloideae</taxon>
        <taxon>Vanilleae</taxon>
        <taxon>Vanilla</taxon>
    </lineage>
</organism>
<name>A0A835RDB3_VANPL</name>
<dbReference type="AlphaFoldDB" id="A0A835RDB3"/>
<gene>
    <name evidence="2" type="ORF">HPP92_012256</name>
</gene>
<dbReference type="EMBL" id="JADCNM010000005">
    <property type="protein sequence ID" value="KAG0484172.1"/>
    <property type="molecule type" value="Genomic_DNA"/>
</dbReference>
<feature type="transmembrane region" description="Helical" evidence="1">
    <location>
        <begin position="61"/>
        <end position="82"/>
    </location>
</feature>
<evidence type="ECO:0000313" key="3">
    <source>
        <dbReference type="Proteomes" id="UP000639772"/>
    </source>
</evidence>
<reference evidence="2 3" key="1">
    <citation type="journal article" date="2020" name="Nat. Food">
        <title>A phased Vanilla planifolia genome enables genetic improvement of flavour and production.</title>
        <authorList>
            <person name="Hasing T."/>
            <person name="Tang H."/>
            <person name="Brym M."/>
            <person name="Khazi F."/>
            <person name="Huang T."/>
            <person name="Chambers A.H."/>
        </authorList>
    </citation>
    <scope>NUCLEOTIDE SEQUENCE [LARGE SCALE GENOMIC DNA]</scope>
    <source>
        <tissue evidence="2">Leaf</tissue>
    </source>
</reference>
<evidence type="ECO:0000313" key="2">
    <source>
        <dbReference type="EMBL" id="KAG0484172.1"/>
    </source>
</evidence>
<protein>
    <submittedName>
        <fullName evidence="2">Uncharacterized protein</fullName>
    </submittedName>
</protein>
<sequence length="100" mass="11964">MIHLQRGIKQKPKLTWNTYKTVLENEQILLNATMSMVQYEYSKDISESECLRIQNVFREIIMYYFILEGVFMCSNILLTFTLRSPKILNFNQKVIKDHLL</sequence>
<dbReference type="Proteomes" id="UP000639772">
    <property type="component" value="Unassembled WGS sequence"/>
</dbReference>
<proteinExistence type="predicted"/>
<keyword evidence="1" id="KW-0812">Transmembrane</keyword>
<keyword evidence="1" id="KW-0472">Membrane</keyword>